<accession>A0ABP4VLM0</accession>
<proteinExistence type="predicted"/>
<feature type="region of interest" description="Disordered" evidence="1">
    <location>
        <begin position="38"/>
        <end position="59"/>
    </location>
</feature>
<evidence type="ECO:0000313" key="3">
    <source>
        <dbReference type="EMBL" id="GAA1727862.1"/>
    </source>
</evidence>
<protein>
    <submittedName>
        <fullName evidence="3">Uncharacterized protein</fullName>
    </submittedName>
</protein>
<keyword evidence="4" id="KW-1185">Reference proteome</keyword>
<dbReference type="PROSITE" id="PS51318">
    <property type="entry name" value="TAT"/>
    <property type="match status" value="1"/>
</dbReference>
<gene>
    <name evidence="3" type="ORF">GCM10009710_05630</name>
</gene>
<organism evidence="3 4">
    <name type="scientific">Aeromicrobium alkaliterrae</name>
    <dbReference type="NCBI Taxonomy" id="302168"/>
    <lineage>
        <taxon>Bacteria</taxon>
        <taxon>Bacillati</taxon>
        <taxon>Actinomycetota</taxon>
        <taxon>Actinomycetes</taxon>
        <taxon>Propionibacteriales</taxon>
        <taxon>Nocardioidaceae</taxon>
        <taxon>Aeromicrobium</taxon>
    </lineage>
</organism>
<evidence type="ECO:0000256" key="2">
    <source>
        <dbReference type="SAM" id="SignalP"/>
    </source>
</evidence>
<feature type="signal peptide" evidence="2">
    <location>
        <begin position="1"/>
        <end position="27"/>
    </location>
</feature>
<dbReference type="RefSeq" id="WP_344197516.1">
    <property type="nucleotide sequence ID" value="NZ_BAAAME010000002.1"/>
</dbReference>
<feature type="chain" id="PRO_5046099248" evidence="2">
    <location>
        <begin position="28"/>
        <end position="170"/>
    </location>
</feature>
<dbReference type="InterPro" id="IPR006311">
    <property type="entry name" value="TAT_signal"/>
</dbReference>
<keyword evidence="2" id="KW-0732">Signal</keyword>
<dbReference type="Proteomes" id="UP001501057">
    <property type="component" value="Unassembled WGS sequence"/>
</dbReference>
<reference evidence="4" key="1">
    <citation type="journal article" date="2019" name="Int. J. Syst. Evol. Microbiol.">
        <title>The Global Catalogue of Microorganisms (GCM) 10K type strain sequencing project: providing services to taxonomists for standard genome sequencing and annotation.</title>
        <authorList>
            <consortium name="The Broad Institute Genomics Platform"/>
            <consortium name="The Broad Institute Genome Sequencing Center for Infectious Disease"/>
            <person name="Wu L."/>
            <person name="Ma J."/>
        </authorList>
    </citation>
    <scope>NUCLEOTIDE SEQUENCE [LARGE SCALE GENOMIC DNA]</scope>
    <source>
        <strain evidence="4">JCM 13518</strain>
    </source>
</reference>
<sequence length="170" mass="18137">MTTPAAPSSRRRLLAVLAVIAATLAAAAVVAALLLTGDDDQDTGREPADDVAAAPSEAPDETVRTYLEGAQTRDCDVLAAHDVGDYDSVEDCEDFFSGADDVEGDDLVELTIADVEVTEQSDRAATVRLQLTQSYGEGADATTYENTVDYTLRNDDGRWNITGFETVQED</sequence>
<evidence type="ECO:0000256" key="1">
    <source>
        <dbReference type="SAM" id="MobiDB-lite"/>
    </source>
</evidence>
<dbReference type="SUPFAM" id="SSF54427">
    <property type="entry name" value="NTF2-like"/>
    <property type="match status" value="1"/>
</dbReference>
<dbReference type="EMBL" id="BAAAME010000002">
    <property type="protein sequence ID" value="GAA1727862.1"/>
    <property type="molecule type" value="Genomic_DNA"/>
</dbReference>
<evidence type="ECO:0000313" key="4">
    <source>
        <dbReference type="Proteomes" id="UP001501057"/>
    </source>
</evidence>
<comment type="caution">
    <text evidence="3">The sequence shown here is derived from an EMBL/GenBank/DDBJ whole genome shotgun (WGS) entry which is preliminary data.</text>
</comment>
<dbReference type="InterPro" id="IPR032710">
    <property type="entry name" value="NTF2-like_dom_sf"/>
</dbReference>
<name>A0ABP4VLM0_9ACTN</name>